<evidence type="ECO:0000313" key="1">
    <source>
        <dbReference type="EnsemblPlants" id="AUR62014266-RA:cds"/>
    </source>
</evidence>
<evidence type="ECO:0000313" key="2">
    <source>
        <dbReference type="Proteomes" id="UP000596660"/>
    </source>
</evidence>
<dbReference type="EnsemblPlants" id="AUR62014266-RA">
    <property type="protein sequence ID" value="AUR62014266-RA:cds"/>
    <property type="gene ID" value="AUR62014266"/>
</dbReference>
<keyword evidence="2" id="KW-1185">Reference proteome</keyword>
<organism evidence="1 2">
    <name type="scientific">Chenopodium quinoa</name>
    <name type="common">Quinoa</name>
    <dbReference type="NCBI Taxonomy" id="63459"/>
    <lineage>
        <taxon>Eukaryota</taxon>
        <taxon>Viridiplantae</taxon>
        <taxon>Streptophyta</taxon>
        <taxon>Embryophyta</taxon>
        <taxon>Tracheophyta</taxon>
        <taxon>Spermatophyta</taxon>
        <taxon>Magnoliopsida</taxon>
        <taxon>eudicotyledons</taxon>
        <taxon>Gunneridae</taxon>
        <taxon>Pentapetalae</taxon>
        <taxon>Caryophyllales</taxon>
        <taxon>Chenopodiaceae</taxon>
        <taxon>Chenopodioideae</taxon>
        <taxon>Atripliceae</taxon>
        <taxon>Chenopodium</taxon>
    </lineage>
</organism>
<name>A0A803LJW9_CHEQI</name>
<dbReference type="AlphaFoldDB" id="A0A803LJW9"/>
<proteinExistence type="predicted"/>
<dbReference type="Gramene" id="AUR62014266-RA">
    <property type="protein sequence ID" value="AUR62014266-RA:cds"/>
    <property type="gene ID" value="AUR62014266"/>
</dbReference>
<reference evidence="1" key="1">
    <citation type="journal article" date="2017" name="Nature">
        <title>The genome of Chenopodium quinoa.</title>
        <authorList>
            <person name="Jarvis D.E."/>
            <person name="Ho Y.S."/>
            <person name="Lightfoot D.J."/>
            <person name="Schmoeckel S.M."/>
            <person name="Li B."/>
            <person name="Borm T.J.A."/>
            <person name="Ohyanagi H."/>
            <person name="Mineta K."/>
            <person name="Michell C.T."/>
            <person name="Saber N."/>
            <person name="Kharbatia N.M."/>
            <person name="Rupper R.R."/>
            <person name="Sharp A.R."/>
            <person name="Dally N."/>
            <person name="Boughton B.A."/>
            <person name="Woo Y.H."/>
            <person name="Gao G."/>
            <person name="Schijlen E.G.W.M."/>
            <person name="Guo X."/>
            <person name="Momin A.A."/>
            <person name="Negrao S."/>
            <person name="Al-Babili S."/>
            <person name="Gehring C."/>
            <person name="Roessner U."/>
            <person name="Jung C."/>
            <person name="Murphy K."/>
            <person name="Arold S.T."/>
            <person name="Gojobori T."/>
            <person name="van der Linden C.G."/>
            <person name="van Loo E.N."/>
            <person name="Jellen E.N."/>
            <person name="Maughan P.J."/>
            <person name="Tester M."/>
        </authorList>
    </citation>
    <scope>NUCLEOTIDE SEQUENCE [LARGE SCALE GENOMIC DNA]</scope>
    <source>
        <strain evidence="1">cv. PI 614886</strain>
    </source>
</reference>
<protein>
    <submittedName>
        <fullName evidence="1">Uncharacterized protein</fullName>
    </submittedName>
</protein>
<dbReference type="Proteomes" id="UP000596660">
    <property type="component" value="Unplaced"/>
</dbReference>
<reference evidence="1" key="2">
    <citation type="submission" date="2021-03" db="UniProtKB">
        <authorList>
            <consortium name="EnsemblPlants"/>
        </authorList>
    </citation>
    <scope>IDENTIFICATION</scope>
</reference>
<accession>A0A803LJW9</accession>
<sequence length="98" mass="10743">MAVATSTIAELNGLTSPFLPATSFAISSSILSEIDATSTDRCMSASTPNPKLKRIRRFIDSVHNLNWEKLLEAFQAEESKEIKMAERTLKKMAAPKTG</sequence>